<dbReference type="OrthoDB" id="8113027at2759"/>
<feature type="compositionally biased region" description="Basic and acidic residues" evidence="1">
    <location>
        <begin position="319"/>
        <end position="331"/>
    </location>
</feature>
<dbReference type="PANTHER" id="PTHR34929:SF1">
    <property type="entry name" value="INAF MOTIF CONTAINING 2"/>
    <property type="match status" value="1"/>
</dbReference>
<gene>
    <name evidence="3" type="ORF">WH47_04726</name>
</gene>
<feature type="region of interest" description="Disordered" evidence="1">
    <location>
        <begin position="204"/>
        <end position="247"/>
    </location>
</feature>
<protein>
    <submittedName>
        <fullName evidence="3">Uncharacterized protein</fullName>
    </submittedName>
</protein>
<dbReference type="InterPro" id="IPR029162">
    <property type="entry name" value="InaF-motif"/>
</dbReference>
<name>A0A0L7QXD4_9HYME</name>
<evidence type="ECO:0000313" key="3">
    <source>
        <dbReference type="EMBL" id="KOC63277.1"/>
    </source>
</evidence>
<evidence type="ECO:0000313" key="4">
    <source>
        <dbReference type="Proteomes" id="UP000053825"/>
    </source>
</evidence>
<dbReference type="Proteomes" id="UP000053825">
    <property type="component" value="Unassembled WGS sequence"/>
</dbReference>
<feature type="region of interest" description="Disordered" evidence="1">
    <location>
        <begin position="274"/>
        <end position="334"/>
    </location>
</feature>
<organism evidence="3 4">
    <name type="scientific">Habropoda laboriosa</name>
    <dbReference type="NCBI Taxonomy" id="597456"/>
    <lineage>
        <taxon>Eukaryota</taxon>
        <taxon>Metazoa</taxon>
        <taxon>Ecdysozoa</taxon>
        <taxon>Arthropoda</taxon>
        <taxon>Hexapoda</taxon>
        <taxon>Insecta</taxon>
        <taxon>Pterygota</taxon>
        <taxon>Neoptera</taxon>
        <taxon>Endopterygota</taxon>
        <taxon>Hymenoptera</taxon>
        <taxon>Apocrita</taxon>
        <taxon>Aculeata</taxon>
        <taxon>Apoidea</taxon>
        <taxon>Anthophila</taxon>
        <taxon>Apidae</taxon>
        <taxon>Habropoda</taxon>
    </lineage>
</organism>
<feature type="compositionally biased region" description="Basic and acidic residues" evidence="1">
    <location>
        <begin position="285"/>
        <end position="305"/>
    </location>
</feature>
<proteinExistence type="predicted"/>
<keyword evidence="2" id="KW-0472">Membrane</keyword>
<sequence length="359" mass="41331">MSKEGNSEETPQEGAGGGETSKKDDIYETGRSKKIVRLITVMAYMFSVSFVAIVLSGYYLFLWEPPNPRLLRRPVHLLAEPEMERLSGDPPYAENELYKPQMLSGRTADKDNLADNYDSAKKREKMDESMFLLRHSLVEFLQNRVNDSKYYDEYITSKSRRASKFFNRTSLFAEREMSNSTDETNEKAVRRSSEILNRTFDNNSTTLTLNSSTISGDETNNNRLTSTRKNSMHPASPESVFESSRNFTQDTATNREKYKKIVFTGSKAKTETWNKKSVKTTGLRRSRENVETQRNRKDVEQEVHLNDQSTTLHSQHNFELADRPQHPDRSNESPTELANFALKFKGRETSYNFSVILES</sequence>
<feature type="compositionally biased region" description="Polar residues" evidence="1">
    <location>
        <begin position="306"/>
        <end position="317"/>
    </location>
</feature>
<dbReference type="EMBL" id="KQ414704">
    <property type="protein sequence ID" value="KOC63277.1"/>
    <property type="molecule type" value="Genomic_DNA"/>
</dbReference>
<reference evidence="3 4" key="1">
    <citation type="submission" date="2015-07" db="EMBL/GenBank/DDBJ databases">
        <title>The genome of Habropoda laboriosa.</title>
        <authorList>
            <person name="Pan H."/>
            <person name="Kapheim K."/>
        </authorList>
    </citation>
    <scope>NUCLEOTIDE SEQUENCE [LARGE SCALE GENOMIC DNA]</scope>
    <source>
        <strain evidence="3">0110345459</strain>
    </source>
</reference>
<accession>A0A0L7QXD4</accession>
<keyword evidence="2" id="KW-1133">Transmembrane helix</keyword>
<keyword evidence="2" id="KW-0812">Transmembrane</keyword>
<feature type="compositionally biased region" description="Polar residues" evidence="1">
    <location>
        <begin position="214"/>
        <end position="229"/>
    </location>
</feature>
<feature type="region of interest" description="Disordered" evidence="1">
    <location>
        <begin position="1"/>
        <end position="25"/>
    </location>
</feature>
<dbReference type="AlphaFoldDB" id="A0A0L7QXD4"/>
<dbReference type="PANTHER" id="PTHR34929">
    <property type="entry name" value="ZGC:153157"/>
    <property type="match status" value="1"/>
</dbReference>
<feature type="compositionally biased region" description="Low complexity" evidence="1">
    <location>
        <begin position="204"/>
        <end position="213"/>
    </location>
</feature>
<evidence type="ECO:0000256" key="1">
    <source>
        <dbReference type="SAM" id="MobiDB-lite"/>
    </source>
</evidence>
<evidence type="ECO:0000256" key="2">
    <source>
        <dbReference type="SAM" id="Phobius"/>
    </source>
</evidence>
<dbReference type="Pfam" id="PF15018">
    <property type="entry name" value="InaF-motif"/>
    <property type="match status" value="1"/>
</dbReference>
<feature type="transmembrane region" description="Helical" evidence="2">
    <location>
        <begin position="41"/>
        <end position="63"/>
    </location>
</feature>
<keyword evidence="4" id="KW-1185">Reference proteome</keyword>